<evidence type="ECO:0000313" key="11">
    <source>
        <dbReference type="EMBL" id="KGF03397.1"/>
    </source>
</evidence>
<dbReference type="InterPro" id="IPR001757">
    <property type="entry name" value="P_typ_ATPase"/>
</dbReference>
<evidence type="ECO:0000256" key="1">
    <source>
        <dbReference type="ARBA" id="ARBA00004141"/>
    </source>
</evidence>
<dbReference type="SUPFAM" id="SSF81653">
    <property type="entry name" value="Calcium ATPase, transduction domain A"/>
    <property type="match status" value="1"/>
</dbReference>
<dbReference type="GO" id="GO:0005886">
    <property type="term" value="C:plasma membrane"/>
    <property type="evidence" value="ECO:0007669"/>
    <property type="project" value="UniProtKB-SubCell"/>
</dbReference>
<evidence type="ECO:0000313" key="12">
    <source>
        <dbReference type="Proteomes" id="UP000029579"/>
    </source>
</evidence>
<dbReference type="EC" id="7.2.2.21" evidence="7"/>
<evidence type="ECO:0000256" key="2">
    <source>
        <dbReference type="ARBA" id="ARBA00006024"/>
    </source>
</evidence>
<dbReference type="Pfam" id="PF00702">
    <property type="entry name" value="Hydrolase"/>
    <property type="match status" value="1"/>
</dbReference>
<proteinExistence type="inferred from homology"/>
<comment type="subcellular location">
    <subcellularLocation>
        <location evidence="9">Cell membrane</location>
    </subcellularLocation>
    <subcellularLocation>
        <location evidence="1">Membrane</location>
        <topology evidence="1">Multi-pass membrane protein</topology>
    </subcellularLocation>
</comment>
<keyword evidence="9" id="KW-0067">ATP-binding</keyword>
<gene>
    <name evidence="11" type="ORF">HMPREF1630_07400</name>
</gene>
<keyword evidence="3" id="KW-0104">Cadmium</keyword>
<dbReference type="PANTHER" id="PTHR48085">
    <property type="entry name" value="CADMIUM/ZINC-TRANSPORTING ATPASE HMA2-RELATED"/>
    <property type="match status" value="1"/>
</dbReference>
<dbReference type="Proteomes" id="UP000029579">
    <property type="component" value="Unassembled WGS sequence"/>
</dbReference>
<dbReference type="PANTHER" id="PTHR48085:SF5">
    <property type="entry name" value="CADMIUM_ZINC-TRANSPORTING ATPASE HMA4-RELATED"/>
    <property type="match status" value="1"/>
</dbReference>
<dbReference type="InterPro" id="IPR018303">
    <property type="entry name" value="ATPase_P-typ_P_site"/>
</dbReference>
<evidence type="ECO:0000256" key="3">
    <source>
        <dbReference type="ARBA" id="ARBA00022539"/>
    </source>
</evidence>
<keyword evidence="9" id="KW-1003">Cell membrane</keyword>
<accession>A0A095Y9Y2</accession>
<dbReference type="InterPro" id="IPR059000">
    <property type="entry name" value="ATPase_P-type_domA"/>
</dbReference>
<dbReference type="PRINTS" id="PR00119">
    <property type="entry name" value="CATATPASE"/>
</dbReference>
<dbReference type="GO" id="GO:0008551">
    <property type="term" value="F:P-type cadmium transporter activity"/>
    <property type="evidence" value="ECO:0007669"/>
    <property type="project" value="UniProtKB-EC"/>
</dbReference>
<feature type="transmembrane region" description="Helical" evidence="9">
    <location>
        <begin position="12"/>
        <end position="30"/>
    </location>
</feature>
<evidence type="ECO:0000256" key="4">
    <source>
        <dbReference type="ARBA" id="ARBA00022692"/>
    </source>
</evidence>
<dbReference type="AlphaFoldDB" id="A0A095Y9Y2"/>
<comment type="catalytic activity">
    <reaction evidence="8">
        <text>Cd(2+)(in) + ATP + H2O = Cd(2+)(out) + ADP + phosphate + H(+)</text>
        <dbReference type="Rhea" id="RHEA:12132"/>
        <dbReference type="ChEBI" id="CHEBI:15377"/>
        <dbReference type="ChEBI" id="CHEBI:15378"/>
        <dbReference type="ChEBI" id="CHEBI:30616"/>
        <dbReference type="ChEBI" id="CHEBI:43474"/>
        <dbReference type="ChEBI" id="CHEBI:48775"/>
        <dbReference type="ChEBI" id="CHEBI:456216"/>
        <dbReference type="EC" id="7.2.2.21"/>
    </reaction>
</comment>
<dbReference type="RefSeq" id="WP_037328411.1">
    <property type="nucleotide sequence ID" value="NZ_JRMW01000039.1"/>
</dbReference>
<keyword evidence="9" id="KW-0547">Nucleotide-binding</keyword>
<evidence type="ECO:0000256" key="6">
    <source>
        <dbReference type="ARBA" id="ARBA00023136"/>
    </source>
</evidence>
<comment type="similarity">
    <text evidence="2 9">Belongs to the cation transport ATPase (P-type) (TC 3.A.3) family. Type IB subfamily.</text>
</comment>
<dbReference type="Gene3D" id="3.40.1110.10">
    <property type="entry name" value="Calcium-transporting ATPase, cytoplasmic domain N"/>
    <property type="match status" value="1"/>
</dbReference>
<dbReference type="InterPro" id="IPR027256">
    <property type="entry name" value="P-typ_ATPase_IB"/>
</dbReference>
<comment type="caution">
    <text evidence="11">The sequence shown here is derived from an EMBL/GenBank/DDBJ whole genome shotgun (WGS) entry which is preliminary data.</text>
</comment>
<keyword evidence="4 9" id="KW-0812">Transmembrane</keyword>
<dbReference type="OrthoDB" id="9760364at2"/>
<name>A0A095Y9Y2_9FIRM</name>
<dbReference type="GO" id="GO:0005524">
    <property type="term" value="F:ATP binding"/>
    <property type="evidence" value="ECO:0007669"/>
    <property type="project" value="UniProtKB-UniRule"/>
</dbReference>
<keyword evidence="6 9" id="KW-0472">Membrane</keyword>
<dbReference type="InterPro" id="IPR051014">
    <property type="entry name" value="Cation_Transport_ATPase_IB"/>
</dbReference>
<dbReference type="NCBIfam" id="TIGR01525">
    <property type="entry name" value="ATPase-IB_hvy"/>
    <property type="match status" value="1"/>
</dbReference>
<dbReference type="GO" id="GO:0016887">
    <property type="term" value="F:ATP hydrolysis activity"/>
    <property type="evidence" value="ECO:0007669"/>
    <property type="project" value="InterPro"/>
</dbReference>
<organism evidence="11 12">
    <name type="scientific">Anaerococcus lactolyticus S7-1-13</name>
    <dbReference type="NCBI Taxonomy" id="1284686"/>
    <lineage>
        <taxon>Bacteria</taxon>
        <taxon>Bacillati</taxon>
        <taxon>Bacillota</taxon>
        <taxon>Tissierellia</taxon>
        <taxon>Tissierellales</taxon>
        <taxon>Peptoniphilaceae</taxon>
        <taxon>Anaerococcus</taxon>
    </lineage>
</organism>
<feature type="transmembrane region" description="Helical" evidence="9">
    <location>
        <begin position="565"/>
        <end position="585"/>
    </location>
</feature>
<dbReference type="Gene3D" id="3.40.50.1000">
    <property type="entry name" value="HAD superfamily/HAD-like"/>
    <property type="match status" value="1"/>
</dbReference>
<feature type="transmembrane region" description="Helical" evidence="9">
    <location>
        <begin position="591"/>
        <end position="612"/>
    </location>
</feature>
<dbReference type="PROSITE" id="PS00154">
    <property type="entry name" value="ATPASE_E1_E2"/>
    <property type="match status" value="1"/>
</dbReference>
<protein>
    <recommendedName>
        <fullName evidence="7">Cd(2+)-exporting ATPase</fullName>
        <ecNumber evidence="7">7.2.2.21</ecNumber>
    </recommendedName>
</protein>
<sequence>MLKSITNDHKQTFLKLVLIVILSFALQYFASHIAWVNGYILKLWFLGLYLLAAWDVLKEAFEGLRRGKALDENFLMTIATVTAFVIGDYLEAIAVMVFYGFGELFEEIATHSSKENIKGLLDLVPDLANRVLEDGTVEEIDLDDVEVGDILMVRDGEKVGVDGLIVEGNALVDTSSVTGESMPVEVKAGDEIISSTIITQGIIKYEATKEFDDSVAAKIIELIEDSHMSKSQSERLITRFAKVYTPIVVGFAFLLAIVPPLLMGGAWSDYLLRAATFLVLSCPCALVLSVPLSFMSGLGLASKEGILIKGSQYFEELISADILLTDKTGTLTTGEFVVKDIEFLADYDRERALDYIYNIEKLSTHPIARGIVNSMDRMENPDLFESVDNKSGLGVVAITKTGEEVKIGSARFIGIENDQARAVYLGVDGRAIAKVIIEDEIKKDSKNTIQSLKKDFKKIAIVSGDAKGPVKDLAEELDLTDYYAELMPKDKLDVMKDFKAKGHKVVFVGDGINDAPVLKNANVGISMGETASDLAIESSDILVANGEFSQLAKLMKIANLTNSTVMQNIFFIMTVKIAILILGLLGIASMWLAIFGDVGVSIISIIWAMRILKIKL</sequence>
<evidence type="ECO:0000256" key="9">
    <source>
        <dbReference type="RuleBase" id="RU362081"/>
    </source>
</evidence>
<dbReference type="NCBIfam" id="TIGR01494">
    <property type="entry name" value="ATPase_P-type"/>
    <property type="match status" value="1"/>
</dbReference>
<evidence type="ECO:0000259" key="10">
    <source>
        <dbReference type="Pfam" id="PF00122"/>
    </source>
</evidence>
<dbReference type="Gene3D" id="2.70.150.10">
    <property type="entry name" value="Calcium-transporting ATPase, cytoplasmic transduction domain A"/>
    <property type="match status" value="1"/>
</dbReference>
<dbReference type="InterPro" id="IPR023214">
    <property type="entry name" value="HAD_sf"/>
</dbReference>
<keyword evidence="9" id="KW-0479">Metal-binding</keyword>
<feature type="transmembrane region" description="Helical" evidence="9">
    <location>
        <begin position="243"/>
        <end position="262"/>
    </location>
</feature>
<reference evidence="11 12" key="1">
    <citation type="submission" date="2014-07" db="EMBL/GenBank/DDBJ databases">
        <authorList>
            <person name="McCorrison J."/>
            <person name="Sanka R."/>
            <person name="Torralba M."/>
            <person name="Gillis M."/>
            <person name="Haft D.H."/>
            <person name="Methe B."/>
            <person name="Sutton G."/>
            <person name="Nelson K.E."/>
        </authorList>
    </citation>
    <scope>NUCLEOTIDE SEQUENCE [LARGE SCALE GENOMIC DNA]</scope>
    <source>
        <strain evidence="11 12">S7-1-13</strain>
    </source>
</reference>
<feature type="transmembrane region" description="Helical" evidence="9">
    <location>
        <begin position="274"/>
        <end position="301"/>
    </location>
</feature>
<evidence type="ECO:0000256" key="5">
    <source>
        <dbReference type="ARBA" id="ARBA00022989"/>
    </source>
</evidence>
<dbReference type="GO" id="GO:0046872">
    <property type="term" value="F:metal ion binding"/>
    <property type="evidence" value="ECO:0007669"/>
    <property type="project" value="UniProtKB-KW"/>
</dbReference>
<keyword evidence="5 9" id="KW-1133">Transmembrane helix</keyword>
<dbReference type="InterPro" id="IPR023299">
    <property type="entry name" value="ATPase_P-typ_cyto_dom_N"/>
</dbReference>
<dbReference type="SUPFAM" id="SSF81665">
    <property type="entry name" value="Calcium ATPase, transmembrane domain M"/>
    <property type="match status" value="1"/>
</dbReference>
<dbReference type="Pfam" id="PF00122">
    <property type="entry name" value="E1-E2_ATPase"/>
    <property type="match status" value="1"/>
</dbReference>
<dbReference type="NCBIfam" id="TIGR01512">
    <property type="entry name" value="ATPase-IB2_Cd"/>
    <property type="match status" value="1"/>
</dbReference>
<dbReference type="SUPFAM" id="SSF56784">
    <property type="entry name" value="HAD-like"/>
    <property type="match status" value="1"/>
</dbReference>
<dbReference type="eggNOG" id="COG2217">
    <property type="taxonomic scope" value="Bacteria"/>
</dbReference>
<dbReference type="EMBL" id="JRMW01000039">
    <property type="protein sequence ID" value="KGF03397.1"/>
    <property type="molecule type" value="Genomic_DNA"/>
</dbReference>
<dbReference type="InterPro" id="IPR023298">
    <property type="entry name" value="ATPase_P-typ_TM_dom_sf"/>
</dbReference>
<dbReference type="PRINTS" id="PR00120">
    <property type="entry name" value="HATPASE"/>
</dbReference>
<dbReference type="InterPro" id="IPR036412">
    <property type="entry name" value="HAD-like_sf"/>
</dbReference>
<evidence type="ECO:0000256" key="8">
    <source>
        <dbReference type="ARBA" id="ARBA00049338"/>
    </source>
</evidence>
<dbReference type="InterPro" id="IPR008250">
    <property type="entry name" value="ATPase_P-typ_transduc_dom_A_sf"/>
</dbReference>
<evidence type="ECO:0000256" key="7">
    <source>
        <dbReference type="ARBA" id="ARBA00039103"/>
    </source>
</evidence>
<feature type="domain" description="P-type ATPase A" evidence="10">
    <location>
        <begin position="130"/>
        <end position="224"/>
    </location>
</feature>